<evidence type="ECO:0000313" key="8">
    <source>
        <dbReference type="Proteomes" id="UP001360560"/>
    </source>
</evidence>
<keyword evidence="4 5" id="KW-0862">Zinc</keyword>
<dbReference type="Gene3D" id="3.20.20.330">
    <property type="entry name" value="Homocysteine-binding-like domain"/>
    <property type="match status" value="1"/>
</dbReference>
<dbReference type="Pfam" id="PF02574">
    <property type="entry name" value="S-methyl_trans"/>
    <property type="match status" value="1"/>
</dbReference>
<dbReference type="SUPFAM" id="SSF82282">
    <property type="entry name" value="Homocysteine S-methyltransferase"/>
    <property type="match status" value="1"/>
</dbReference>
<name>A0AAV5QE78_9ASCO</name>
<dbReference type="InterPro" id="IPR017226">
    <property type="entry name" value="BHMT-like"/>
</dbReference>
<dbReference type="InterPro" id="IPR036589">
    <property type="entry name" value="HCY_dom_sf"/>
</dbReference>
<evidence type="ECO:0000256" key="2">
    <source>
        <dbReference type="ARBA" id="ARBA00022679"/>
    </source>
</evidence>
<dbReference type="RefSeq" id="XP_064849951.1">
    <property type="nucleotide sequence ID" value="XM_064993879.1"/>
</dbReference>
<dbReference type="PROSITE" id="PS50970">
    <property type="entry name" value="HCY"/>
    <property type="match status" value="1"/>
</dbReference>
<evidence type="ECO:0000313" key="7">
    <source>
        <dbReference type="EMBL" id="GMM32951.1"/>
    </source>
</evidence>
<dbReference type="Proteomes" id="UP001360560">
    <property type="component" value="Unassembled WGS sequence"/>
</dbReference>
<dbReference type="GO" id="GO:0032259">
    <property type="term" value="P:methylation"/>
    <property type="evidence" value="ECO:0007669"/>
    <property type="project" value="UniProtKB-KW"/>
</dbReference>
<reference evidence="7 8" key="1">
    <citation type="journal article" date="2023" name="Elife">
        <title>Identification of key yeast species and microbe-microbe interactions impacting larval growth of Drosophila in the wild.</title>
        <authorList>
            <person name="Mure A."/>
            <person name="Sugiura Y."/>
            <person name="Maeda R."/>
            <person name="Honda K."/>
            <person name="Sakurai N."/>
            <person name="Takahashi Y."/>
            <person name="Watada M."/>
            <person name="Katoh T."/>
            <person name="Gotoh A."/>
            <person name="Gotoh Y."/>
            <person name="Taniguchi I."/>
            <person name="Nakamura K."/>
            <person name="Hayashi T."/>
            <person name="Katayama T."/>
            <person name="Uemura T."/>
            <person name="Hattori Y."/>
        </authorList>
    </citation>
    <scope>NUCLEOTIDE SEQUENCE [LARGE SCALE GENOMIC DNA]</scope>
    <source>
        <strain evidence="7 8">SC-9</strain>
    </source>
</reference>
<dbReference type="GO" id="GO:0008270">
    <property type="term" value="F:zinc ion binding"/>
    <property type="evidence" value="ECO:0007669"/>
    <property type="project" value="InterPro"/>
</dbReference>
<dbReference type="InterPro" id="IPR003726">
    <property type="entry name" value="HCY_dom"/>
</dbReference>
<dbReference type="GO" id="GO:0009086">
    <property type="term" value="P:methionine biosynthetic process"/>
    <property type="evidence" value="ECO:0007669"/>
    <property type="project" value="InterPro"/>
</dbReference>
<sequence>MVDSTPAKTEYQFESLDSLLKNSKKVITLDGGLGTELESRGLEMDSALWSSVVLVKQPQDVACLHRDYYESGANLGISCSYQASSKSLSIYGNSIKSTYDGENIYDTEAKRSKFYDKCMDALVKGRDEAVEGKKVNSLIKPLISGSIGPYGAALSDGSEFTGTYCESESFYKEFHSERLRYFTRHPEVDLLIIETIPVFGEIKAVVSLLEEDLVKEGIAKPYLLSMSIRDSKTLADGTPIAEVVKYLSEETSAFKSGLLLAIGGNCLKLRYSVDFLKNLQSVAPKGFPLSIYPNSGEIYDGISKGWSIDPELGDDVAYEWENIVKEWIKYGARFVGGCCRVGVADIARIHKTIVEYNETTQ</sequence>
<organism evidence="7 8">
    <name type="scientific">Saccharomycopsis crataegensis</name>
    <dbReference type="NCBI Taxonomy" id="43959"/>
    <lineage>
        <taxon>Eukaryota</taxon>
        <taxon>Fungi</taxon>
        <taxon>Dikarya</taxon>
        <taxon>Ascomycota</taxon>
        <taxon>Saccharomycotina</taxon>
        <taxon>Saccharomycetes</taxon>
        <taxon>Saccharomycopsidaceae</taxon>
        <taxon>Saccharomycopsis</taxon>
    </lineage>
</organism>
<dbReference type="GO" id="GO:0033528">
    <property type="term" value="P:S-methylmethionine cycle"/>
    <property type="evidence" value="ECO:0007669"/>
    <property type="project" value="TreeGrafter"/>
</dbReference>
<feature type="domain" description="Hcy-binding" evidence="6">
    <location>
        <begin position="15"/>
        <end position="353"/>
    </location>
</feature>
<dbReference type="PIRSF" id="PIRSF037505">
    <property type="entry name" value="Betaine_HMT"/>
    <property type="match status" value="1"/>
</dbReference>
<comment type="caution">
    <text evidence="7">The sequence shown here is derived from an EMBL/GenBank/DDBJ whole genome shotgun (WGS) entry which is preliminary data.</text>
</comment>
<dbReference type="GO" id="GO:0008898">
    <property type="term" value="F:S-adenosylmethionine-homocysteine S-methyltransferase activity"/>
    <property type="evidence" value="ECO:0007669"/>
    <property type="project" value="TreeGrafter"/>
</dbReference>
<keyword evidence="1 5" id="KW-0489">Methyltransferase</keyword>
<keyword evidence="8" id="KW-1185">Reference proteome</keyword>
<evidence type="ECO:0000256" key="3">
    <source>
        <dbReference type="ARBA" id="ARBA00022723"/>
    </source>
</evidence>
<evidence type="ECO:0000256" key="1">
    <source>
        <dbReference type="ARBA" id="ARBA00022603"/>
    </source>
</evidence>
<keyword evidence="3 5" id="KW-0479">Metal-binding</keyword>
<accession>A0AAV5QE78</accession>
<gene>
    <name evidence="7" type="ORF">DASC09_002760</name>
</gene>
<dbReference type="NCBIfam" id="NF007020">
    <property type="entry name" value="PRK09485.1"/>
    <property type="match status" value="1"/>
</dbReference>
<proteinExistence type="predicted"/>
<protein>
    <submittedName>
        <fullName evidence="7">S-adenosylmethionine-homocysteine S-methyltransferase</fullName>
    </submittedName>
</protein>
<evidence type="ECO:0000256" key="4">
    <source>
        <dbReference type="ARBA" id="ARBA00022833"/>
    </source>
</evidence>
<dbReference type="GeneID" id="90070930"/>
<dbReference type="PANTHER" id="PTHR46015">
    <property type="entry name" value="ZGC:172121"/>
    <property type="match status" value="1"/>
</dbReference>
<dbReference type="PANTHER" id="PTHR46015:SF1">
    <property type="entry name" value="HOMOCYSTEINE S-METHYLTRANSFERASE-LIKE ISOFORM 1"/>
    <property type="match status" value="1"/>
</dbReference>
<feature type="binding site" evidence="5">
    <location>
        <position position="339"/>
    </location>
    <ligand>
        <name>Zn(2+)</name>
        <dbReference type="ChEBI" id="CHEBI:29105"/>
    </ligand>
</feature>
<keyword evidence="2 5" id="KW-0808">Transferase</keyword>
<feature type="binding site" evidence="5">
    <location>
        <position position="266"/>
    </location>
    <ligand>
        <name>Zn(2+)</name>
        <dbReference type="ChEBI" id="CHEBI:29105"/>
    </ligand>
</feature>
<evidence type="ECO:0000256" key="5">
    <source>
        <dbReference type="PROSITE-ProRule" id="PRU00333"/>
    </source>
</evidence>
<dbReference type="InterPro" id="IPR051486">
    <property type="entry name" value="Hcy_S-methyltransferase"/>
</dbReference>
<dbReference type="AlphaFoldDB" id="A0AAV5QE78"/>
<evidence type="ECO:0000259" key="6">
    <source>
        <dbReference type="PROSITE" id="PS50970"/>
    </source>
</evidence>
<feature type="binding site" evidence="5">
    <location>
        <position position="338"/>
    </location>
    <ligand>
        <name>Zn(2+)</name>
        <dbReference type="ChEBI" id="CHEBI:29105"/>
    </ligand>
</feature>
<dbReference type="EMBL" id="BTFZ01000001">
    <property type="protein sequence ID" value="GMM32951.1"/>
    <property type="molecule type" value="Genomic_DNA"/>
</dbReference>
<comment type="cofactor">
    <cofactor evidence="5">
        <name>Zn(2+)</name>
        <dbReference type="ChEBI" id="CHEBI:29105"/>
    </cofactor>
</comment>